<dbReference type="GO" id="GO:0006269">
    <property type="term" value="P:DNA replication, synthesis of primer"/>
    <property type="evidence" value="ECO:0007669"/>
    <property type="project" value="UniProtKB-KW"/>
</dbReference>
<reference evidence="1 2" key="1">
    <citation type="journal article" date="2021" name="Elife">
        <title>Chloroplast acquisition without the gene transfer in kleptoplastic sea slugs, Plakobranchus ocellatus.</title>
        <authorList>
            <person name="Maeda T."/>
            <person name="Takahashi S."/>
            <person name="Yoshida T."/>
            <person name="Shimamura S."/>
            <person name="Takaki Y."/>
            <person name="Nagai Y."/>
            <person name="Toyoda A."/>
            <person name="Suzuki Y."/>
            <person name="Arimoto A."/>
            <person name="Ishii H."/>
            <person name="Satoh N."/>
            <person name="Nishiyama T."/>
            <person name="Hasebe M."/>
            <person name="Maruyama T."/>
            <person name="Minagawa J."/>
            <person name="Obokata J."/>
            <person name="Shigenobu S."/>
        </authorList>
    </citation>
    <scope>NUCLEOTIDE SEQUENCE [LARGE SCALE GENOMIC DNA]</scope>
</reference>
<dbReference type="Pfam" id="PF26466">
    <property type="entry name" value="DNA_primase_lrg_N"/>
    <property type="match status" value="1"/>
</dbReference>
<organism evidence="1 2">
    <name type="scientific">Plakobranchus ocellatus</name>
    <dbReference type="NCBI Taxonomy" id="259542"/>
    <lineage>
        <taxon>Eukaryota</taxon>
        <taxon>Metazoa</taxon>
        <taxon>Spiralia</taxon>
        <taxon>Lophotrochozoa</taxon>
        <taxon>Mollusca</taxon>
        <taxon>Gastropoda</taxon>
        <taxon>Heterobranchia</taxon>
        <taxon>Euthyneura</taxon>
        <taxon>Panpulmonata</taxon>
        <taxon>Sacoglossa</taxon>
        <taxon>Placobranchoidea</taxon>
        <taxon>Plakobranchidae</taxon>
        <taxon>Plakobranchus</taxon>
    </lineage>
</organism>
<dbReference type="Proteomes" id="UP000735302">
    <property type="component" value="Unassembled WGS sequence"/>
</dbReference>
<dbReference type="GO" id="GO:0046872">
    <property type="term" value="F:metal ion binding"/>
    <property type="evidence" value="ECO:0007669"/>
    <property type="project" value="UniProtKB-KW"/>
</dbReference>
<dbReference type="PANTHER" id="PTHR10537">
    <property type="entry name" value="DNA PRIMASE LARGE SUBUNIT"/>
    <property type="match status" value="1"/>
</dbReference>
<dbReference type="GO" id="GO:0006270">
    <property type="term" value="P:DNA replication initiation"/>
    <property type="evidence" value="ECO:0007669"/>
    <property type="project" value="TreeGrafter"/>
</dbReference>
<gene>
    <name evidence="1" type="ORF">PoB_006793500</name>
</gene>
<dbReference type="Gene3D" id="1.20.930.80">
    <property type="match status" value="1"/>
</dbReference>
<dbReference type="GO" id="GO:0051539">
    <property type="term" value="F:4 iron, 4 sulfur cluster binding"/>
    <property type="evidence" value="ECO:0007669"/>
    <property type="project" value="UniProtKB-KW"/>
</dbReference>
<accession>A0AAV4DBV7</accession>
<proteinExistence type="predicted"/>
<name>A0AAV4DBV7_9GAST</name>
<comment type="caution">
    <text evidence="1">The sequence shown here is derived from an EMBL/GenBank/DDBJ whole genome shotgun (WGS) entry which is preliminary data.</text>
</comment>
<dbReference type="InterPro" id="IPR007238">
    <property type="entry name" value="DNA_primase_lsu_euk/arc"/>
</dbReference>
<dbReference type="PANTHER" id="PTHR10537:SF3">
    <property type="entry name" value="DNA PRIMASE LARGE SUBUNIT"/>
    <property type="match status" value="1"/>
</dbReference>
<dbReference type="AlphaFoldDB" id="A0AAV4DBV7"/>
<dbReference type="GO" id="GO:0005658">
    <property type="term" value="C:alpha DNA polymerase:primase complex"/>
    <property type="evidence" value="ECO:0007669"/>
    <property type="project" value="TreeGrafter"/>
</dbReference>
<evidence type="ECO:0000313" key="1">
    <source>
        <dbReference type="EMBL" id="GFO41430.1"/>
    </source>
</evidence>
<sequence length="159" mass="18761">MEFGTRSKPRARVVNSSDSNESNLHHIQLYSVAPTDTISLQEFEELAVERLKVLKAVETIGITHQKGTAKYYELLSKEIAATKLKDSFLKKTQGDEVQRRKRDQVSHFILRLAYCRSEDLRRWFLNQELDLFRFRFQQEDRDSRAHFLVSNNLKYKPVK</sequence>
<dbReference type="EMBL" id="BLXT01007690">
    <property type="protein sequence ID" value="GFO41430.1"/>
    <property type="molecule type" value="Genomic_DNA"/>
</dbReference>
<evidence type="ECO:0000313" key="2">
    <source>
        <dbReference type="Proteomes" id="UP000735302"/>
    </source>
</evidence>
<keyword evidence="2" id="KW-1185">Reference proteome</keyword>
<protein>
    <submittedName>
        <fullName evidence="1">DNA primase large subunit</fullName>
    </submittedName>
</protein>